<evidence type="ECO:0008006" key="4">
    <source>
        <dbReference type="Google" id="ProtNLM"/>
    </source>
</evidence>
<dbReference type="Proteomes" id="UP000326198">
    <property type="component" value="Unassembled WGS sequence"/>
</dbReference>
<protein>
    <recommendedName>
        <fullName evidence="4">Secreted protein</fullName>
    </recommendedName>
</protein>
<reference evidence="2 3" key="1">
    <citation type="submission" date="2019-04" db="EMBL/GenBank/DDBJ databases">
        <title>Friends and foes A comparative genomics studyof 23 Aspergillus species from section Flavi.</title>
        <authorList>
            <consortium name="DOE Joint Genome Institute"/>
            <person name="Kjaerbolling I."/>
            <person name="Vesth T."/>
            <person name="Frisvad J.C."/>
            <person name="Nybo J.L."/>
            <person name="Theobald S."/>
            <person name="Kildgaard S."/>
            <person name="Isbrandt T."/>
            <person name="Kuo A."/>
            <person name="Sato A."/>
            <person name="Lyhne E.K."/>
            <person name="Kogle M.E."/>
            <person name="Wiebenga A."/>
            <person name="Kun R.S."/>
            <person name="Lubbers R.J."/>
            <person name="Makela M.R."/>
            <person name="Barry K."/>
            <person name="Chovatia M."/>
            <person name="Clum A."/>
            <person name="Daum C."/>
            <person name="Haridas S."/>
            <person name="He G."/>
            <person name="LaButti K."/>
            <person name="Lipzen A."/>
            <person name="Mondo S."/>
            <person name="Riley R."/>
            <person name="Salamov A."/>
            <person name="Simmons B.A."/>
            <person name="Magnuson J.K."/>
            <person name="Henrissat B."/>
            <person name="Mortensen U.H."/>
            <person name="Larsen T.O."/>
            <person name="Devries R.P."/>
            <person name="Grigoriev I.V."/>
            <person name="Machida M."/>
            <person name="Baker S.E."/>
            <person name="Andersen M.R."/>
        </authorList>
    </citation>
    <scope>NUCLEOTIDE SEQUENCE [LARGE SCALE GENOMIC DNA]</scope>
    <source>
        <strain evidence="2 3">IBT 29228</strain>
    </source>
</reference>
<gene>
    <name evidence="2" type="ORF">BDV26DRAFT_271356</name>
</gene>
<evidence type="ECO:0000313" key="3">
    <source>
        <dbReference type="Proteomes" id="UP000326198"/>
    </source>
</evidence>
<dbReference type="EMBL" id="ML736304">
    <property type="protein sequence ID" value="KAE8373767.1"/>
    <property type="molecule type" value="Genomic_DNA"/>
</dbReference>
<organism evidence="2 3">
    <name type="scientific">Aspergillus bertholletiae</name>
    <dbReference type="NCBI Taxonomy" id="1226010"/>
    <lineage>
        <taxon>Eukaryota</taxon>
        <taxon>Fungi</taxon>
        <taxon>Dikarya</taxon>
        <taxon>Ascomycota</taxon>
        <taxon>Pezizomycotina</taxon>
        <taxon>Eurotiomycetes</taxon>
        <taxon>Eurotiomycetidae</taxon>
        <taxon>Eurotiales</taxon>
        <taxon>Aspergillaceae</taxon>
        <taxon>Aspergillus</taxon>
        <taxon>Aspergillus subgen. Circumdati</taxon>
    </lineage>
</organism>
<dbReference type="AlphaFoldDB" id="A0A5N7AV92"/>
<proteinExistence type="predicted"/>
<sequence>MRHLALVLDIALLYILKPSGYTYILQSISRISSDLFCLYRFAQTVRLLTRLEREINVKLLSTYDRIDFLFYFS</sequence>
<evidence type="ECO:0000313" key="2">
    <source>
        <dbReference type="EMBL" id="KAE8373767.1"/>
    </source>
</evidence>
<accession>A0A5N7AV92</accession>
<feature type="chain" id="PRO_5024991413" description="Secreted protein" evidence="1">
    <location>
        <begin position="23"/>
        <end position="73"/>
    </location>
</feature>
<feature type="signal peptide" evidence="1">
    <location>
        <begin position="1"/>
        <end position="22"/>
    </location>
</feature>
<name>A0A5N7AV92_9EURO</name>
<keyword evidence="1" id="KW-0732">Signal</keyword>
<evidence type="ECO:0000256" key="1">
    <source>
        <dbReference type="SAM" id="SignalP"/>
    </source>
</evidence>
<keyword evidence="3" id="KW-1185">Reference proteome</keyword>